<evidence type="ECO:0008006" key="2">
    <source>
        <dbReference type="Google" id="ProtNLM"/>
    </source>
</evidence>
<proteinExistence type="predicted"/>
<dbReference type="AlphaFoldDB" id="A0AAU8BKX7"/>
<accession>A0AAU8BKX7</accession>
<sequence length="387" mass="44809">MFKHIIVHLGLHKTGTTSIQRTLFVNYDALLNFGIAYPKFEVDRFKPANQSWPIINLVSNNPSGYHLNIRNQIDNKIISLSNMHNIATLREMSEKCDTLLISAEGISNLDANHLQRFKTVIESNSDKRATFEFHYFKRKVDNYITSVVQERLKGGTLEHHIFEGLSASDMSNDYLRIDALKRIFPQSKITEHSFEKACKYRRGLEHYFLEKVVGYKHSFKAVKISNESLSAQSYELIQNYISSSSLYQDVPLSGSEYQKNIHLLSLINGDKFKLNLRHIGYIKAFENKKHILKEKELLREALPAEYCWKRLDFKSTCKHLIIVSDECRNISLDYLRCLARETIRTYPKTTVQLILLIITVKFGVPLRSIIKAIRVKASKKGKYDKGQ</sequence>
<protein>
    <recommendedName>
        <fullName evidence="2">Sulfotransferase domain-containing protein</fullName>
    </recommendedName>
</protein>
<evidence type="ECO:0000313" key="1">
    <source>
        <dbReference type="EMBL" id="XCD16355.1"/>
    </source>
</evidence>
<dbReference type="EMBL" id="CP115920">
    <property type="protein sequence ID" value="XCD16355.1"/>
    <property type="molecule type" value="Genomic_DNA"/>
</dbReference>
<dbReference type="KEGG" id="vck:PG915_01890"/>
<name>A0AAU8BKX7_9VIBR</name>
<gene>
    <name evidence="1" type="ORF">PG915_01890</name>
</gene>
<dbReference type="RefSeq" id="WP_353497638.1">
    <property type="nucleotide sequence ID" value="NZ_CP115920.1"/>
</dbReference>
<organism evidence="1">
    <name type="scientific">Vibrio chaetopteri</name>
    <dbReference type="NCBI Taxonomy" id="3016528"/>
    <lineage>
        <taxon>Bacteria</taxon>
        <taxon>Pseudomonadati</taxon>
        <taxon>Pseudomonadota</taxon>
        <taxon>Gammaproteobacteria</taxon>
        <taxon>Vibrionales</taxon>
        <taxon>Vibrionaceae</taxon>
        <taxon>Vibrio</taxon>
    </lineage>
</organism>
<reference evidence="1" key="1">
    <citation type="submission" date="2023-01" db="EMBL/GenBank/DDBJ databases">
        <title>Vibrio sp. CB1-14 genome sequencing.</title>
        <authorList>
            <person name="Otstavnykh N."/>
            <person name="Isaeva M."/>
            <person name="Meleshko D."/>
        </authorList>
    </citation>
    <scope>NUCLEOTIDE SEQUENCE</scope>
    <source>
        <strain evidence="1">CB1-14</strain>
    </source>
</reference>